<reference evidence="7" key="2">
    <citation type="submission" date="2020-09" db="EMBL/GenBank/DDBJ databases">
        <authorList>
            <person name="Sun Q."/>
            <person name="Zhou Y."/>
        </authorList>
    </citation>
    <scope>NUCLEOTIDE SEQUENCE</scope>
    <source>
        <strain evidence="7">CGMCC 1.10998</strain>
    </source>
</reference>
<dbReference type="Proteomes" id="UP000637423">
    <property type="component" value="Unassembled WGS sequence"/>
</dbReference>
<dbReference type="Gene3D" id="3.40.50.150">
    <property type="entry name" value="Vaccinia Virus protein VP39"/>
    <property type="match status" value="1"/>
</dbReference>
<dbReference type="InterPro" id="IPR010286">
    <property type="entry name" value="METTL16/RlmF"/>
</dbReference>
<comment type="function">
    <text evidence="6">Specifically methylates the adenine in position 1618 of 23S rRNA.</text>
</comment>
<accession>A0A916U7K4</accession>
<proteinExistence type="inferred from homology"/>
<dbReference type="EC" id="2.1.1.181" evidence="6"/>
<dbReference type="PANTHER" id="PTHR13393:SF0">
    <property type="entry name" value="RNA N6-ADENOSINE-METHYLTRANSFERASE METTL16"/>
    <property type="match status" value="1"/>
</dbReference>
<dbReference type="SUPFAM" id="SSF53335">
    <property type="entry name" value="S-adenosyl-L-methionine-dependent methyltransferases"/>
    <property type="match status" value="1"/>
</dbReference>
<evidence type="ECO:0000256" key="5">
    <source>
        <dbReference type="ARBA" id="ARBA00022691"/>
    </source>
</evidence>
<dbReference type="AlphaFoldDB" id="A0A916U7K4"/>
<evidence type="ECO:0000256" key="2">
    <source>
        <dbReference type="ARBA" id="ARBA00022552"/>
    </source>
</evidence>
<keyword evidence="3 6" id="KW-0489">Methyltransferase</keyword>
<dbReference type="GO" id="GO:0005737">
    <property type="term" value="C:cytoplasm"/>
    <property type="evidence" value="ECO:0007669"/>
    <property type="project" value="UniProtKB-SubCell"/>
</dbReference>
<protein>
    <recommendedName>
        <fullName evidence="6">Ribosomal RNA large subunit methyltransferase F</fullName>
        <ecNumber evidence="6">2.1.1.181</ecNumber>
    </recommendedName>
    <alternativeName>
        <fullName evidence="6">23S rRNA mA1618 methyltransferase</fullName>
    </alternativeName>
    <alternativeName>
        <fullName evidence="6">rRNA adenine N-6-methyltransferase</fullName>
    </alternativeName>
</protein>
<dbReference type="PIRSF" id="PIRSF029038">
    <property type="entry name" value="Mtase_YbiN_prd"/>
    <property type="match status" value="1"/>
</dbReference>
<evidence type="ECO:0000256" key="1">
    <source>
        <dbReference type="ARBA" id="ARBA00022490"/>
    </source>
</evidence>
<dbReference type="InterPro" id="IPR016909">
    <property type="entry name" value="rRNA_lsu_MeTfrase_F"/>
</dbReference>
<dbReference type="EMBL" id="BMED01000001">
    <property type="protein sequence ID" value="GGC62100.1"/>
    <property type="molecule type" value="Genomic_DNA"/>
</dbReference>
<dbReference type="PANTHER" id="PTHR13393">
    <property type="entry name" value="SAM-DEPENDENT METHYLTRANSFERASE"/>
    <property type="match status" value="1"/>
</dbReference>
<comment type="subcellular location">
    <subcellularLocation>
        <location evidence="6">Cytoplasm</location>
    </subcellularLocation>
</comment>
<keyword evidence="8" id="KW-1185">Reference proteome</keyword>
<reference evidence="7" key="1">
    <citation type="journal article" date="2014" name="Int. J. Syst. Evol. Microbiol.">
        <title>Complete genome sequence of Corynebacterium casei LMG S-19264T (=DSM 44701T), isolated from a smear-ripened cheese.</title>
        <authorList>
            <consortium name="US DOE Joint Genome Institute (JGI-PGF)"/>
            <person name="Walter F."/>
            <person name="Albersmeier A."/>
            <person name="Kalinowski J."/>
            <person name="Ruckert C."/>
        </authorList>
    </citation>
    <scope>NUCLEOTIDE SEQUENCE</scope>
    <source>
        <strain evidence="7">CGMCC 1.10998</strain>
    </source>
</reference>
<dbReference type="GO" id="GO:0052907">
    <property type="term" value="F:23S rRNA (adenine(1618)-N(6))-methyltransferase activity"/>
    <property type="evidence" value="ECO:0007669"/>
    <property type="project" value="UniProtKB-EC"/>
</dbReference>
<evidence type="ECO:0000256" key="3">
    <source>
        <dbReference type="ARBA" id="ARBA00022603"/>
    </source>
</evidence>
<dbReference type="CDD" id="cd02440">
    <property type="entry name" value="AdoMet_MTases"/>
    <property type="match status" value="1"/>
</dbReference>
<dbReference type="InterPro" id="IPR029063">
    <property type="entry name" value="SAM-dependent_MTases_sf"/>
</dbReference>
<gene>
    <name evidence="6 7" type="primary">rlmF</name>
    <name evidence="7" type="ORF">GCM10011396_06230</name>
</gene>
<keyword evidence="5 6" id="KW-0949">S-adenosyl-L-methionine</keyword>
<keyword evidence="2 6" id="KW-0698">rRNA processing</keyword>
<sequence length="337" mass="36249">MPPAAPRKTKPATAITAAINVTTGGAALHPRNRHQGRYDFARLAAVDEELAQSLMTNPVGEQTINFSDAAAVKALNRALLKDSYGIQGWDIPADYLCPPIPGRADYLHYLADLLAESNAGKRGAIPRGSSVHVLDVGVGANCIYPLIGHHEYGWQFTGTDINPASLDNANKVLGANTGLQEAISLRLQTSSTSIFKGIVMDDEWFDLSLCNPPFHASAAEASAGTQRKWQNLGKSAEASGALNFGGQNAELWCAGGEESFITRMIQESAQIPTRILWFSTLVSKSASLPGIYAALKKVGVQNSKTIAMSQGQKQSRLVAWTFLNSTQKAAWAKLRWK</sequence>
<evidence type="ECO:0000313" key="7">
    <source>
        <dbReference type="EMBL" id="GGC62100.1"/>
    </source>
</evidence>
<evidence type="ECO:0000256" key="4">
    <source>
        <dbReference type="ARBA" id="ARBA00022679"/>
    </source>
</evidence>
<dbReference type="RefSeq" id="WP_188564507.1">
    <property type="nucleotide sequence ID" value="NZ_BMED01000001.1"/>
</dbReference>
<dbReference type="Pfam" id="PF05971">
    <property type="entry name" value="Methyltransf_10"/>
    <property type="match status" value="1"/>
</dbReference>
<comment type="similarity">
    <text evidence="6">Belongs to the methyltransferase superfamily. METTL16/RlmF family.</text>
</comment>
<evidence type="ECO:0000313" key="8">
    <source>
        <dbReference type="Proteomes" id="UP000637423"/>
    </source>
</evidence>
<organism evidence="7 8">
    <name type="scientific">Undibacterium terreum</name>
    <dbReference type="NCBI Taxonomy" id="1224302"/>
    <lineage>
        <taxon>Bacteria</taxon>
        <taxon>Pseudomonadati</taxon>
        <taxon>Pseudomonadota</taxon>
        <taxon>Betaproteobacteria</taxon>
        <taxon>Burkholderiales</taxon>
        <taxon>Oxalobacteraceae</taxon>
        <taxon>Undibacterium</taxon>
    </lineage>
</organism>
<comment type="catalytic activity">
    <reaction evidence="6">
        <text>adenosine(1618) in 23S rRNA + S-adenosyl-L-methionine = N(6)-methyladenosine(1618) in 23S rRNA + S-adenosyl-L-homocysteine + H(+)</text>
        <dbReference type="Rhea" id="RHEA:16497"/>
        <dbReference type="Rhea" id="RHEA-COMP:10229"/>
        <dbReference type="Rhea" id="RHEA-COMP:10231"/>
        <dbReference type="ChEBI" id="CHEBI:15378"/>
        <dbReference type="ChEBI" id="CHEBI:57856"/>
        <dbReference type="ChEBI" id="CHEBI:59789"/>
        <dbReference type="ChEBI" id="CHEBI:74411"/>
        <dbReference type="ChEBI" id="CHEBI:74449"/>
        <dbReference type="EC" id="2.1.1.181"/>
    </reaction>
</comment>
<dbReference type="NCBIfam" id="NF008725">
    <property type="entry name" value="PRK11727.1"/>
    <property type="match status" value="1"/>
</dbReference>
<keyword evidence="1 6" id="KW-0963">Cytoplasm</keyword>
<name>A0A916U7K4_9BURK</name>
<evidence type="ECO:0000256" key="6">
    <source>
        <dbReference type="HAMAP-Rule" id="MF_01848"/>
    </source>
</evidence>
<comment type="caution">
    <text evidence="7">The sequence shown here is derived from an EMBL/GenBank/DDBJ whole genome shotgun (WGS) entry which is preliminary data.</text>
</comment>
<dbReference type="HAMAP" id="MF_01848">
    <property type="entry name" value="23SrRNA_methyltr_F"/>
    <property type="match status" value="1"/>
</dbReference>
<dbReference type="GO" id="GO:0070475">
    <property type="term" value="P:rRNA base methylation"/>
    <property type="evidence" value="ECO:0007669"/>
    <property type="project" value="TreeGrafter"/>
</dbReference>
<keyword evidence="4 6" id="KW-0808">Transferase</keyword>